<feature type="transmembrane region" description="Helical" evidence="2">
    <location>
        <begin position="422"/>
        <end position="441"/>
    </location>
</feature>
<feature type="transmembrane region" description="Helical" evidence="2">
    <location>
        <begin position="173"/>
        <end position="190"/>
    </location>
</feature>
<keyword evidence="4" id="KW-1185">Reference proteome</keyword>
<dbReference type="STRING" id="195913.SAMN04488004_1071"/>
<feature type="transmembrane region" description="Helical" evidence="2">
    <location>
        <begin position="94"/>
        <end position="127"/>
    </location>
</feature>
<feature type="transmembrane region" description="Helical" evidence="2">
    <location>
        <begin position="333"/>
        <end position="350"/>
    </location>
</feature>
<name>A0A1I4EIV9_9RHOB</name>
<dbReference type="Proteomes" id="UP000199550">
    <property type="component" value="Unassembled WGS sequence"/>
</dbReference>
<reference evidence="3 4" key="1">
    <citation type="submission" date="2016-10" db="EMBL/GenBank/DDBJ databases">
        <authorList>
            <person name="de Groot N.N."/>
        </authorList>
    </citation>
    <scope>NUCLEOTIDE SEQUENCE [LARGE SCALE GENOMIC DNA]</scope>
    <source>
        <strain evidence="3 4">DSM 16199</strain>
    </source>
</reference>
<feature type="transmembrane region" description="Helical" evidence="2">
    <location>
        <begin position="370"/>
        <end position="387"/>
    </location>
</feature>
<gene>
    <name evidence="3" type="ORF">SAMN04488004_1071</name>
</gene>
<feature type="transmembrane region" description="Helical" evidence="2">
    <location>
        <begin position="57"/>
        <end position="79"/>
    </location>
</feature>
<sequence length="469" mass="50723">MPTLMVAIGLLVSIAAAWRSLRGGPAYQFAAAFAALFAPVLAVIIEVQWQPAHSIGAYPWALHAMVIGAAMVLIAYRFARQDGPEDRSRVSLAVLSALACIAFGMVVILTSAALTIALAVTVVAAAWLDRQYSLPLMGTYILAGVATIGYRLVADPGLGWALDAPIMEVLPTYLIAFTAFAVSWVFMTFINRPRSEVILESASISSFGLLLSVALYRFLLHWTGLPSAGESHWAAGIDTAIWIVLGLAQLRRLQLGGPLRSVRIGMAVIFFTIAFIRFAVALVFSNPISVYIDDQVIGPVLLNTLMPAYLLPALAFLLGAIWLRDLQSVLRKALMILAGAVATFWLTMTIRHGWRGAEDMASVSASQGELYTYTVAIMIVGAAAFYQSLARRSVKLRRAGLIIIGLAVAKVFFIDIGELDGLTRVFALLFLGLTLAALAWLNRWANGHDPQLKHQPDDKEPADTSDRSP</sequence>
<feature type="transmembrane region" description="Helical" evidence="2">
    <location>
        <begin position="134"/>
        <end position="153"/>
    </location>
</feature>
<evidence type="ECO:0000256" key="1">
    <source>
        <dbReference type="SAM" id="MobiDB-lite"/>
    </source>
</evidence>
<keyword evidence="2" id="KW-0472">Membrane</keyword>
<feature type="transmembrane region" description="Helical" evidence="2">
    <location>
        <begin position="296"/>
        <end position="321"/>
    </location>
</feature>
<proteinExistence type="predicted"/>
<feature type="transmembrane region" description="Helical" evidence="2">
    <location>
        <begin position="231"/>
        <end position="250"/>
    </location>
</feature>
<organism evidence="3 4">
    <name type="scientific">Loktanella salsilacus</name>
    <dbReference type="NCBI Taxonomy" id="195913"/>
    <lineage>
        <taxon>Bacteria</taxon>
        <taxon>Pseudomonadati</taxon>
        <taxon>Pseudomonadota</taxon>
        <taxon>Alphaproteobacteria</taxon>
        <taxon>Rhodobacterales</taxon>
        <taxon>Roseobacteraceae</taxon>
        <taxon>Loktanella</taxon>
    </lineage>
</organism>
<dbReference type="InterPro" id="IPR019286">
    <property type="entry name" value="DUF2339_TM"/>
</dbReference>
<feature type="transmembrane region" description="Helical" evidence="2">
    <location>
        <begin position="27"/>
        <end position="45"/>
    </location>
</feature>
<dbReference type="EMBL" id="FOTF01000007">
    <property type="protein sequence ID" value="SFL05672.1"/>
    <property type="molecule type" value="Genomic_DNA"/>
</dbReference>
<protein>
    <submittedName>
        <fullName evidence="3">Predicted membrane protein</fullName>
    </submittedName>
</protein>
<keyword evidence="2" id="KW-0812">Transmembrane</keyword>
<dbReference type="RefSeq" id="WP_090187795.1">
    <property type="nucleotide sequence ID" value="NZ_FOTF01000007.1"/>
</dbReference>
<feature type="transmembrane region" description="Helical" evidence="2">
    <location>
        <begin position="399"/>
        <end position="416"/>
    </location>
</feature>
<dbReference type="Pfam" id="PF10101">
    <property type="entry name" value="DUF2339"/>
    <property type="match status" value="1"/>
</dbReference>
<accession>A0A1I4EIV9</accession>
<feature type="region of interest" description="Disordered" evidence="1">
    <location>
        <begin position="450"/>
        <end position="469"/>
    </location>
</feature>
<evidence type="ECO:0000313" key="3">
    <source>
        <dbReference type="EMBL" id="SFL05672.1"/>
    </source>
</evidence>
<dbReference type="AlphaFoldDB" id="A0A1I4EIV9"/>
<feature type="transmembrane region" description="Helical" evidence="2">
    <location>
        <begin position="262"/>
        <end position="284"/>
    </location>
</feature>
<evidence type="ECO:0000256" key="2">
    <source>
        <dbReference type="SAM" id="Phobius"/>
    </source>
</evidence>
<evidence type="ECO:0000313" key="4">
    <source>
        <dbReference type="Proteomes" id="UP000199550"/>
    </source>
</evidence>
<feature type="transmembrane region" description="Helical" evidence="2">
    <location>
        <begin position="197"/>
        <end position="219"/>
    </location>
</feature>
<keyword evidence="2" id="KW-1133">Transmembrane helix</keyword>